<dbReference type="InterPro" id="IPR002656">
    <property type="entry name" value="Acyl_transf_3_dom"/>
</dbReference>
<sequence>MRFIGLLIIMLAHAQPPDWLFQLRKFGTPLLIVASALSISKIYKKRPLNIKEFYQKRLVKLTVPSWIFLTFYFSFLYVGYSVLGNGAAYPYSLRTILKSYMYRGGGIDNLWILRVHIFLALLTPFALRLKASESQMKYPPI</sequence>
<comment type="caution">
    <text evidence="3">The sequence shown here is derived from an EMBL/GenBank/DDBJ whole genome shotgun (WGS) entry which is preliminary data.</text>
</comment>
<gene>
    <name evidence="3" type="ORF">Q0590_30650</name>
</gene>
<name>A0ABT8RHM7_9BACT</name>
<evidence type="ECO:0000313" key="4">
    <source>
        <dbReference type="Proteomes" id="UP001168528"/>
    </source>
</evidence>
<evidence type="ECO:0000256" key="1">
    <source>
        <dbReference type="SAM" id="Phobius"/>
    </source>
</evidence>
<accession>A0ABT8RHM7</accession>
<dbReference type="Pfam" id="PF01757">
    <property type="entry name" value="Acyl_transf_3"/>
    <property type="match status" value="1"/>
</dbReference>
<protein>
    <recommendedName>
        <fullName evidence="2">Acyltransferase 3 domain-containing protein</fullName>
    </recommendedName>
</protein>
<keyword evidence="1" id="KW-1133">Transmembrane helix</keyword>
<proteinExistence type="predicted"/>
<evidence type="ECO:0000259" key="2">
    <source>
        <dbReference type="Pfam" id="PF01757"/>
    </source>
</evidence>
<keyword evidence="1" id="KW-0812">Transmembrane</keyword>
<dbReference type="Proteomes" id="UP001168528">
    <property type="component" value="Unassembled WGS sequence"/>
</dbReference>
<feature type="transmembrane region" description="Helical" evidence="1">
    <location>
        <begin position="63"/>
        <end position="83"/>
    </location>
</feature>
<keyword evidence="1" id="KW-0472">Membrane</keyword>
<keyword evidence="4" id="KW-1185">Reference proteome</keyword>
<organism evidence="3 4">
    <name type="scientific">Rhodocytophaga aerolata</name>
    <dbReference type="NCBI Taxonomy" id="455078"/>
    <lineage>
        <taxon>Bacteria</taxon>
        <taxon>Pseudomonadati</taxon>
        <taxon>Bacteroidota</taxon>
        <taxon>Cytophagia</taxon>
        <taxon>Cytophagales</taxon>
        <taxon>Rhodocytophagaceae</taxon>
        <taxon>Rhodocytophaga</taxon>
    </lineage>
</organism>
<dbReference type="EMBL" id="JAUKPO010000034">
    <property type="protein sequence ID" value="MDO1450673.1"/>
    <property type="molecule type" value="Genomic_DNA"/>
</dbReference>
<feature type="transmembrane region" description="Helical" evidence="1">
    <location>
        <begin position="24"/>
        <end position="43"/>
    </location>
</feature>
<evidence type="ECO:0000313" key="3">
    <source>
        <dbReference type="EMBL" id="MDO1450673.1"/>
    </source>
</evidence>
<feature type="transmembrane region" description="Helical" evidence="1">
    <location>
        <begin position="110"/>
        <end position="127"/>
    </location>
</feature>
<feature type="domain" description="Acyltransferase 3" evidence="2">
    <location>
        <begin position="1"/>
        <end position="129"/>
    </location>
</feature>
<reference evidence="3" key="1">
    <citation type="submission" date="2023-07" db="EMBL/GenBank/DDBJ databases">
        <title>The genome sequence of Rhodocytophaga aerolata KACC 12507.</title>
        <authorList>
            <person name="Zhang X."/>
        </authorList>
    </citation>
    <scope>NUCLEOTIDE SEQUENCE</scope>
    <source>
        <strain evidence="3">KACC 12507</strain>
    </source>
</reference>